<keyword evidence="1" id="KW-0175">Coiled coil</keyword>
<name>A0A2M8DQR9_9BACT</name>
<feature type="coiled-coil region" evidence="1">
    <location>
        <begin position="21"/>
        <end position="48"/>
    </location>
</feature>
<comment type="caution">
    <text evidence="2">The sequence shown here is derived from an EMBL/GenBank/DDBJ whole genome shotgun (WGS) entry which is preliminary data.</text>
</comment>
<evidence type="ECO:0000256" key="1">
    <source>
        <dbReference type="SAM" id="Coils"/>
    </source>
</evidence>
<accession>A0A2M8DQR9</accession>
<organism evidence="2 3">
    <name type="scientific">Candidatus Komeilibacteria bacterium CG_4_9_14_0_8_um_filter_36_9</name>
    <dbReference type="NCBI Taxonomy" id="1974473"/>
    <lineage>
        <taxon>Bacteria</taxon>
        <taxon>Candidatus Komeiliibacteriota</taxon>
    </lineage>
</organism>
<reference evidence="3" key="1">
    <citation type="submission" date="2017-09" db="EMBL/GenBank/DDBJ databases">
        <title>Depth-based differentiation of microbial function through sediment-hosted aquifers and enrichment of novel symbionts in the deep terrestrial subsurface.</title>
        <authorList>
            <person name="Probst A.J."/>
            <person name="Ladd B."/>
            <person name="Jarett J.K."/>
            <person name="Geller-Mcgrath D.E."/>
            <person name="Sieber C.M.K."/>
            <person name="Emerson J.B."/>
            <person name="Anantharaman K."/>
            <person name="Thomas B.C."/>
            <person name="Malmstrom R."/>
            <person name="Stieglmeier M."/>
            <person name="Klingl A."/>
            <person name="Woyke T."/>
            <person name="Ryan C.M."/>
            <person name="Banfield J.F."/>
        </authorList>
    </citation>
    <scope>NUCLEOTIDE SEQUENCE [LARGE SCALE GENOMIC DNA]</scope>
</reference>
<dbReference type="EMBL" id="PFSY01000145">
    <property type="protein sequence ID" value="PJC01635.1"/>
    <property type="molecule type" value="Genomic_DNA"/>
</dbReference>
<proteinExistence type="predicted"/>
<dbReference type="Proteomes" id="UP000230136">
    <property type="component" value="Unassembled WGS sequence"/>
</dbReference>
<evidence type="ECO:0000313" key="2">
    <source>
        <dbReference type="EMBL" id="PJC01635.1"/>
    </source>
</evidence>
<evidence type="ECO:0000313" key="3">
    <source>
        <dbReference type="Proteomes" id="UP000230136"/>
    </source>
</evidence>
<evidence type="ECO:0008006" key="4">
    <source>
        <dbReference type="Google" id="ProtNLM"/>
    </source>
</evidence>
<dbReference type="AlphaFoldDB" id="A0A2M8DQR9"/>
<protein>
    <recommendedName>
        <fullName evidence="4">Cell division protein FtsL</fullName>
    </recommendedName>
</protein>
<gene>
    <name evidence="2" type="ORF">CO073_03170</name>
</gene>
<sequence length="78" mass="8668">MLSFIFYLVLVNSSATLGIEIASLQDQLLSAKEQNKKIELQIASLRSISRVEELASQLDMIAVDQYAYLTADTVFAAR</sequence>